<dbReference type="Proteomes" id="UP000579153">
    <property type="component" value="Unassembled WGS sequence"/>
</dbReference>
<dbReference type="AlphaFoldDB" id="A0A7W9GB69"/>
<name>A0A7W9GB69_9ACTN</name>
<accession>A0A7W9GB69</accession>
<reference evidence="2 3" key="1">
    <citation type="submission" date="2020-08" db="EMBL/GenBank/DDBJ databases">
        <title>Sequencing the genomes of 1000 actinobacteria strains.</title>
        <authorList>
            <person name="Klenk H.-P."/>
        </authorList>
    </citation>
    <scope>NUCLEOTIDE SEQUENCE [LARGE SCALE GENOMIC DNA]</scope>
    <source>
        <strain evidence="2 3">DSM 45507</strain>
    </source>
</reference>
<keyword evidence="3" id="KW-1185">Reference proteome</keyword>
<gene>
    <name evidence="2" type="ORF">HD596_007297</name>
</gene>
<dbReference type="RefSeq" id="WP_185073987.1">
    <property type="nucleotide sequence ID" value="NZ_JACHMB010000001.1"/>
</dbReference>
<comment type="caution">
    <text evidence="2">The sequence shown here is derived from an EMBL/GenBank/DDBJ whole genome shotgun (WGS) entry which is preliminary data.</text>
</comment>
<evidence type="ECO:0000256" key="1">
    <source>
        <dbReference type="SAM" id="SignalP"/>
    </source>
</evidence>
<evidence type="ECO:0000313" key="3">
    <source>
        <dbReference type="Proteomes" id="UP000579153"/>
    </source>
</evidence>
<feature type="signal peptide" evidence="1">
    <location>
        <begin position="1"/>
        <end position="24"/>
    </location>
</feature>
<proteinExistence type="predicted"/>
<sequence>MLRALAVSVAAGILSFGGASPAQASVTCPPEGAVCQEIRGVPGDHYYWFTIEPAPATAAFTFTVNGALTPGSLTTFTAGTALEGDFRPALVLVSGDRVCMRAGGLSGEYCATTP</sequence>
<feature type="chain" id="PRO_5030607743" evidence="1">
    <location>
        <begin position="25"/>
        <end position="114"/>
    </location>
</feature>
<organism evidence="2 3">
    <name type="scientific">Nonomuraea jabiensis</name>
    <dbReference type="NCBI Taxonomy" id="882448"/>
    <lineage>
        <taxon>Bacteria</taxon>
        <taxon>Bacillati</taxon>
        <taxon>Actinomycetota</taxon>
        <taxon>Actinomycetes</taxon>
        <taxon>Streptosporangiales</taxon>
        <taxon>Streptosporangiaceae</taxon>
        <taxon>Nonomuraea</taxon>
    </lineage>
</organism>
<dbReference type="EMBL" id="JACHMB010000001">
    <property type="protein sequence ID" value="MBB5780541.1"/>
    <property type="molecule type" value="Genomic_DNA"/>
</dbReference>
<keyword evidence="1" id="KW-0732">Signal</keyword>
<evidence type="ECO:0000313" key="2">
    <source>
        <dbReference type="EMBL" id="MBB5780541.1"/>
    </source>
</evidence>
<protein>
    <submittedName>
        <fullName evidence="2">Uncharacterized protein</fullName>
    </submittedName>
</protein>